<feature type="compositionally biased region" description="Basic and acidic residues" evidence="1">
    <location>
        <begin position="23"/>
        <end position="34"/>
    </location>
</feature>
<dbReference type="Proteomes" id="UP001595683">
    <property type="component" value="Unassembled WGS sequence"/>
</dbReference>
<dbReference type="RefSeq" id="WP_229815653.1">
    <property type="nucleotide sequence ID" value="NZ_BMZP01000024.1"/>
</dbReference>
<evidence type="ECO:0000256" key="1">
    <source>
        <dbReference type="SAM" id="MobiDB-lite"/>
    </source>
</evidence>
<feature type="region of interest" description="Disordered" evidence="1">
    <location>
        <begin position="16"/>
        <end position="64"/>
    </location>
</feature>
<evidence type="ECO:0000313" key="3">
    <source>
        <dbReference type="Proteomes" id="UP001595683"/>
    </source>
</evidence>
<organism evidence="2 3">
    <name type="scientific">Novosphingobium pokkalii</name>
    <dbReference type="NCBI Taxonomy" id="1770194"/>
    <lineage>
        <taxon>Bacteria</taxon>
        <taxon>Pseudomonadati</taxon>
        <taxon>Pseudomonadota</taxon>
        <taxon>Alphaproteobacteria</taxon>
        <taxon>Sphingomonadales</taxon>
        <taxon>Sphingomonadaceae</taxon>
        <taxon>Novosphingobium</taxon>
    </lineage>
</organism>
<protein>
    <recommendedName>
        <fullName evidence="4">Transposase</fullName>
    </recommendedName>
</protein>
<comment type="caution">
    <text evidence="2">The sequence shown here is derived from an EMBL/GenBank/DDBJ whole genome shotgun (WGS) entry which is preliminary data.</text>
</comment>
<reference evidence="3" key="1">
    <citation type="journal article" date="2019" name="Int. J. Syst. Evol. Microbiol.">
        <title>The Global Catalogue of Microorganisms (GCM) 10K type strain sequencing project: providing services to taxonomists for standard genome sequencing and annotation.</title>
        <authorList>
            <consortium name="The Broad Institute Genomics Platform"/>
            <consortium name="The Broad Institute Genome Sequencing Center for Infectious Disease"/>
            <person name="Wu L."/>
            <person name="Ma J."/>
        </authorList>
    </citation>
    <scope>NUCLEOTIDE SEQUENCE [LARGE SCALE GENOMIC DNA]</scope>
    <source>
        <strain evidence="3">KCTC 42224</strain>
    </source>
</reference>
<proteinExistence type="predicted"/>
<evidence type="ECO:0008006" key="4">
    <source>
        <dbReference type="Google" id="ProtNLM"/>
    </source>
</evidence>
<accession>A0ABV7V8S8</accession>
<keyword evidence="3" id="KW-1185">Reference proteome</keyword>
<name>A0ABV7V8S8_9SPHN</name>
<sequence>MAGLYERNELLDEATMRKSGWTPERRAKQAEAIRRWQPWAQSTGPRTEEGKARSSRNANKGGAALDERLREVRLAVQADHLRQAELLLTRLRAMGL</sequence>
<dbReference type="EMBL" id="JBHRYE010000048">
    <property type="protein sequence ID" value="MFC3673555.1"/>
    <property type="molecule type" value="Genomic_DNA"/>
</dbReference>
<gene>
    <name evidence="2" type="ORF">ACFOOT_19205</name>
</gene>
<evidence type="ECO:0000313" key="2">
    <source>
        <dbReference type="EMBL" id="MFC3673555.1"/>
    </source>
</evidence>